<gene>
    <name evidence="2" type="ORF">JOE57_001529</name>
</gene>
<dbReference type="PANTHER" id="PTHR30157:SF0">
    <property type="entry name" value="NADPH-DEPENDENT FERRIC-CHELATE REDUCTASE"/>
    <property type="match status" value="1"/>
</dbReference>
<dbReference type="SUPFAM" id="SSF63380">
    <property type="entry name" value="Riboflavin synthase domain-like"/>
    <property type="match status" value="1"/>
</dbReference>
<evidence type="ECO:0000313" key="2">
    <source>
        <dbReference type="EMBL" id="MBM7798608.1"/>
    </source>
</evidence>
<accession>A0ABS2RIT1</accession>
<sequence length="281" mass="30831">MPEVPSRKRVVRSITVARTEQLTPDMVRVTFTGDDLATLPDLPFTDHYVKLFFPPAGADYAWPFDPDELRERLPADQRPVTRTYTIRSFDRGTGELAIDFVVHGDEGLAGPWAARARPGDSIGFSGPGGAWAPPAEADSHLLVGDEAAIPAIAAALDRLPAQATARVFLEVASPDHEQPLPLTDDTVVEWVHRGEHGLGSGMALAAAVRAAGLPEGRLSAFVHGNAEMVRDLRRFLFVEKGVDRKQVSISGYWRPGQTEDRWQATKREFNRQMDEEESAVA</sequence>
<comment type="caution">
    <text evidence="2">The sequence shown here is derived from an EMBL/GenBank/DDBJ whole genome shotgun (WGS) entry which is preliminary data.</text>
</comment>
<dbReference type="InterPro" id="IPR017927">
    <property type="entry name" value="FAD-bd_FR_type"/>
</dbReference>
<dbReference type="Gene3D" id="3.40.50.80">
    <property type="entry name" value="Nucleotide-binding domain of ferredoxin-NADP reductase (FNR) module"/>
    <property type="match status" value="1"/>
</dbReference>
<dbReference type="Proteomes" id="UP000704762">
    <property type="component" value="Unassembled WGS sequence"/>
</dbReference>
<dbReference type="InterPro" id="IPR039374">
    <property type="entry name" value="SIP_fam"/>
</dbReference>
<dbReference type="CDD" id="cd06193">
    <property type="entry name" value="siderophore_interacting"/>
    <property type="match status" value="1"/>
</dbReference>
<dbReference type="PROSITE" id="PS51384">
    <property type="entry name" value="FAD_FR"/>
    <property type="match status" value="1"/>
</dbReference>
<evidence type="ECO:0000313" key="3">
    <source>
        <dbReference type="Proteomes" id="UP000704762"/>
    </source>
</evidence>
<dbReference type="RefSeq" id="WP_204917131.1">
    <property type="nucleotide sequence ID" value="NZ_BAAAQP010000002.1"/>
</dbReference>
<name>A0ABS2RIT1_9ACTN</name>
<dbReference type="Pfam" id="PF08021">
    <property type="entry name" value="FAD_binding_9"/>
    <property type="match status" value="1"/>
</dbReference>
<dbReference type="InterPro" id="IPR017938">
    <property type="entry name" value="Riboflavin_synthase-like_b-brl"/>
</dbReference>
<dbReference type="PANTHER" id="PTHR30157">
    <property type="entry name" value="FERRIC REDUCTASE, NADPH-DEPENDENT"/>
    <property type="match status" value="1"/>
</dbReference>
<keyword evidence="3" id="KW-1185">Reference proteome</keyword>
<organism evidence="2 3">
    <name type="scientific">Microlunatus panaciterrae</name>
    <dbReference type="NCBI Taxonomy" id="400768"/>
    <lineage>
        <taxon>Bacteria</taxon>
        <taxon>Bacillati</taxon>
        <taxon>Actinomycetota</taxon>
        <taxon>Actinomycetes</taxon>
        <taxon>Propionibacteriales</taxon>
        <taxon>Propionibacteriaceae</taxon>
        <taxon>Microlunatus</taxon>
    </lineage>
</organism>
<protein>
    <submittedName>
        <fullName evidence="2">NADPH-dependent ferric siderophore reductase</fullName>
    </submittedName>
</protein>
<feature type="domain" description="FAD-binding FR-type" evidence="1">
    <location>
        <begin position="9"/>
        <end position="134"/>
    </location>
</feature>
<dbReference type="InterPro" id="IPR013113">
    <property type="entry name" value="SIP_FAD-bd"/>
</dbReference>
<dbReference type="Gene3D" id="2.40.30.10">
    <property type="entry name" value="Translation factors"/>
    <property type="match status" value="1"/>
</dbReference>
<dbReference type="Pfam" id="PF04954">
    <property type="entry name" value="SIP"/>
    <property type="match status" value="1"/>
</dbReference>
<dbReference type="InterPro" id="IPR039261">
    <property type="entry name" value="FNR_nucleotide-bd"/>
</dbReference>
<dbReference type="EMBL" id="JAFBCF010000001">
    <property type="protein sequence ID" value="MBM7798608.1"/>
    <property type="molecule type" value="Genomic_DNA"/>
</dbReference>
<dbReference type="InterPro" id="IPR007037">
    <property type="entry name" value="SIP_rossman_dom"/>
</dbReference>
<proteinExistence type="predicted"/>
<reference evidence="2 3" key="1">
    <citation type="submission" date="2021-01" db="EMBL/GenBank/DDBJ databases">
        <title>Sequencing the genomes of 1000 actinobacteria strains.</title>
        <authorList>
            <person name="Klenk H.-P."/>
        </authorList>
    </citation>
    <scope>NUCLEOTIDE SEQUENCE [LARGE SCALE GENOMIC DNA]</scope>
    <source>
        <strain evidence="2 3">DSM 18662</strain>
    </source>
</reference>
<evidence type="ECO:0000259" key="1">
    <source>
        <dbReference type="PROSITE" id="PS51384"/>
    </source>
</evidence>